<dbReference type="Gene3D" id="3.30.40.10">
    <property type="entry name" value="Zinc/RING finger domain, C3HC4 (zinc finger)"/>
    <property type="match status" value="1"/>
</dbReference>
<dbReference type="GO" id="GO:0003676">
    <property type="term" value="F:nucleic acid binding"/>
    <property type="evidence" value="ECO:0007669"/>
    <property type="project" value="InterPro"/>
</dbReference>
<gene>
    <name evidence="7" type="ORF">Fcan01_21988</name>
</gene>
<sequence>METDCCYRCGKIGHHRQGCTAKVSRDEEYKISRLCKRIFKEGQAVGSSEMKMRSTRLPLSSASLSSFYHEMMMKVETLGLPSLDNGEIADLWNRHHDPNMKIISYRKDDKNLGYYSKKRQEGSFNSTEQKETLHFKYEDFKKIRQDIFDYSNKLTLRCANAKASASVFWQMKSNFEELLKNVRDLLGRPINVKVLESVKDLHEKIRKSLGSAIRESRNLRNICREQDVHNLLKLIKQLQIREQRLGDRVKEKAAELTTLALKQEIAQRCGPMMEEMKRVLCTLCEDGDKEWALKCGHMYCTKCISSLESNRATEGIPWVDEITGEVLVTYYVSLPKECAFCKGSLEDKIKLYF</sequence>
<evidence type="ECO:0000256" key="3">
    <source>
        <dbReference type="ARBA" id="ARBA00022833"/>
    </source>
</evidence>
<organism evidence="7 8">
    <name type="scientific">Folsomia candida</name>
    <name type="common">Springtail</name>
    <dbReference type="NCBI Taxonomy" id="158441"/>
    <lineage>
        <taxon>Eukaryota</taxon>
        <taxon>Metazoa</taxon>
        <taxon>Ecdysozoa</taxon>
        <taxon>Arthropoda</taxon>
        <taxon>Hexapoda</taxon>
        <taxon>Collembola</taxon>
        <taxon>Entomobryomorpha</taxon>
        <taxon>Isotomoidea</taxon>
        <taxon>Isotomidae</taxon>
        <taxon>Proisotominae</taxon>
        <taxon>Folsomia</taxon>
    </lineage>
</organism>
<dbReference type="PROSITE" id="PS50089">
    <property type="entry name" value="ZF_RING_2"/>
    <property type="match status" value="1"/>
</dbReference>
<evidence type="ECO:0000259" key="6">
    <source>
        <dbReference type="PROSITE" id="PS50158"/>
    </source>
</evidence>
<evidence type="ECO:0000256" key="2">
    <source>
        <dbReference type="ARBA" id="ARBA00022771"/>
    </source>
</evidence>
<keyword evidence="3" id="KW-0862">Zinc</keyword>
<feature type="domain" description="CCHC-type" evidence="6">
    <location>
        <begin position="6"/>
        <end position="19"/>
    </location>
</feature>
<evidence type="ECO:0000256" key="1">
    <source>
        <dbReference type="ARBA" id="ARBA00022723"/>
    </source>
</evidence>
<evidence type="ECO:0000313" key="8">
    <source>
        <dbReference type="Proteomes" id="UP000198287"/>
    </source>
</evidence>
<dbReference type="AlphaFoldDB" id="A0A226DDA5"/>
<dbReference type="EMBL" id="LNIX01000023">
    <property type="protein sequence ID" value="OXA43179.1"/>
    <property type="molecule type" value="Genomic_DNA"/>
</dbReference>
<dbReference type="SUPFAM" id="SSF57850">
    <property type="entry name" value="RING/U-box"/>
    <property type="match status" value="1"/>
</dbReference>
<dbReference type="InterPro" id="IPR017907">
    <property type="entry name" value="Znf_RING_CS"/>
</dbReference>
<dbReference type="InterPro" id="IPR013083">
    <property type="entry name" value="Znf_RING/FYVE/PHD"/>
</dbReference>
<name>A0A226DDA5_FOLCA</name>
<dbReference type="InterPro" id="IPR001878">
    <property type="entry name" value="Znf_CCHC"/>
</dbReference>
<dbReference type="Proteomes" id="UP000198287">
    <property type="component" value="Unassembled WGS sequence"/>
</dbReference>
<evidence type="ECO:0000313" key="7">
    <source>
        <dbReference type="EMBL" id="OXA43179.1"/>
    </source>
</evidence>
<evidence type="ECO:0000256" key="4">
    <source>
        <dbReference type="PROSITE-ProRule" id="PRU00047"/>
    </source>
</evidence>
<protein>
    <submittedName>
        <fullName evidence="7">E3 ubiquitin-protein ligase BRE1</fullName>
    </submittedName>
</protein>
<dbReference type="PROSITE" id="PS00518">
    <property type="entry name" value="ZF_RING_1"/>
    <property type="match status" value="1"/>
</dbReference>
<keyword evidence="2 4" id="KW-0863">Zinc-finger</keyword>
<comment type="caution">
    <text evidence="7">The sequence shown here is derived from an EMBL/GenBank/DDBJ whole genome shotgun (WGS) entry which is preliminary data.</text>
</comment>
<feature type="domain" description="RING-type" evidence="5">
    <location>
        <begin position="281"/>
        <end position="342"/>
    </location>
</feature>
<reference evidence="7 8" key="1">
    <citation type="submission" date="2015-12" db="EMBL/GenBank/DDBJ databases">
        <title>The genome of Folsomia candida.</title>
        <authorList>
            <person name="Faddeeva A."/>
            <person name="Derks M.F."/>
            <person name="Anvar Y."/>
            <person name="Smit S."/>
            <person name="Van Straalen N."/>
            <person name="Roelofs D."/>
        </authorList>
    </citation>
    <scope>NUCLEOTIDE SEQUENCE [LARGE SCALE GENOMIC DNA]</scope>
    <source>
        <strain evidence="7 8">VU population</strain>
        <tissue evidence="7">Whole body</tissue>
    </source>
</reference>
<dbReference type="GO" id="GO:0008270">
    <property type="term" value="F:zinc ion binding"/>
    <property type="evidence" value="ECO:0007669"/>
    <property type="project" value="UniProtKB-KW"/>
</dbReference>
<dbReference type="InterPro" id="IPR001841">
    <property type="entry name" value="Znf_RING"/>
</dbReference>
<keyword evidence="8" id="KW-1185">Reference proteome</keyword>
<dbReference type="PROSITE" id="PS50158">
    <property type="entry name" value="ZF_CCHC"/>
    <property type="match status" value="1"/>
</dbReference>
<keyword evidence="1" id="KW-0479">Metal-binding</keyword>
<accession>A0A226DDA5</accession>
<proteinExistence type="predicted"/>
<evidence type="ECO:0000259" key="5">
    <source>
        <dbReference type="PROSITE" id="PS50089"/>
    </source>
</evidence>